<keyword evidence="3" id="KW-1185">Reference proteome</keyword>
<evidence type="ECO:0000313" key="2">
    <source>
        <dbReference type="EMBL" id="KAG9251843.1"/>
    </source>
</evidence>
<name>A0A9P7ZGQ9_9HYPO</name>
<dbReference type="Gene3D" id="2.40.128.680">
    <property type="match status" value="1"/>
</dbReference>
<proteinExistence type="predicted"/>
<comment type="caution">
    <text evidence="2">The sequence shown here is derived from an EMBL/GenBank/DDBJ whole genome shotgun (WGS) entry which is preliminary data.</text>
</comment>
<dbReference type="OrthoDB" id="6222486at2759"/>
<dbReference type="GO" id="GO:0032299">
    <property type="term" value="C:ribonuclease H2 complex"/>
    <property type="evidence" value="ECO:0007669"/>
    <property type="project" value="InterPro"/>
</dbReference>
<feature type="region of interest" description="Disordered" evidence="1">
    <location>
        <begin position="76"/>
        <end position="95"/>
    </location>
</feature>
<dbReference type="GO" id="GO:0006401">
    <property type="term" value="P:RNA catabolic process"/>
    <property type="evidence" value="ECO:0007669"/>
    <property type="project" value="InterPro"/>
</dbReference>
<protein>
    <submittedName>
        <fullName evidence="2">Ribonuclease H2 non-catalytic subunit-domain-containing protein</fullName>
    </submittedName>
</protein>
<organism evidence="2 3">
    <name type="scientific">Emericellopsis atlantica</name>
    <dbReference type="NCBI Taxonomy" id="2614577"/>
    <lineage>
        <taxon>Eukaryota</taxon>
        <taxon>Fungi</taxon>
        <taxon>Dikarya</taxon>
        <taxon>Ascomycota</taxon>
        <taxon>Pezizomycotina</taxon>
        <taxon>Sordariomycetes</taxon>
        <taxon>Hypocreomycetidae</taxon>
        <taxon>Hypocreales</taxon>
        <taxon>Bionectriaceae</taxon>
        <taxon>Emericellopsis</taxon>
    </lineage>
</organism>
<dbReference type="EMBL" id="MU251265">
    <property type="protein sequence ID" value="KAG9251843.1"/>
    <property type="molecule type" value="Genomic_DNA"/>
</dbReference>
<sequence>MSQPILSIEESAATPCAMANILPCRIHHNGPVDPIDTFWSPTSSQDGKRTAYFRGRKLKAETTPLPESYRGVVVEQAPRVEAPPAEEGEKKTVETSSLKVTGTFEEVAVWGHEEPVDRESDGFVRGVEEWLNIADKIHSYGPSGKVVE</sequence>
<dbReference type="RefSeq" id="XP_046115767.1">
    <property type="nucleotide sequence ID" value="XM_046258519.1"/>
</dbReference>
<evidence type="ECO:0000313" key="3">
    <source>
        <dbReference type="Proteomes" id="UP000887229"/>
    </source>
</evidence>
<dbReference type="InterPro" id="IPR013924">
    <property type="entry name" value="RNase_H2_suC"/>
</dbReference>
<dbReference type="PANTHER" id="PTHR47204:SF1">
    <property type="entry name" value="RIBONUCLEASE H2 SUBUNIT C"/>
    <property type="match status" value="1"/>
</dbReference>
<accession>A0A9P7ZGQ9</accession>
<reference evidence="2" key="1">
    <citation type="journal article" date="2021" name="IMA Fungus">
        <title>Genomic characterization of three marine fungi, including Emericellopsis atlantica sp. nov. with signatures of a generalist lifestyle and marine biomass degradation.</title>
        <authorList>
            <person name="Hagestad O.C."/>
            <person name="Hou L."/>
            <person name="Andersen J.H."/>
            <person name="Hansen E.H."/>
            <person name="Altermark B."/>
            <person name="Li C."/>
            <person name="Kuhnert E."/>
            <person name="Cox R.J."/>
            <person name="Crous P.W."/>
            <person name="Spatafora J.W."/>
            <person name="Lail K."/>
            <person name="Amirebrahimi M."/>
            <person name="Lipzen A."/>
            <person name="Pangilinan J."/>
            <person name="Andreopoulos W."/>
            <person name="Hayes R.D."/>
            <person name="Ng V."/>
            <person name="Grigoriev I.V."/>
            <person name="Jackson S.A."/>
            <person name="Sutton T.D.S."/>
            <person name="Dobson A.D.W."/>
            <person name="Rama T."/>
        </authorList>
    </citation>
    <scope>NUCLEOTIDE SEQUENCE</scope>
    <source>
        <strain evidence="2">TS7</strain>
    </source>
</reference>
<dbReference type="AlphaFoldDB" id="A0A9P7ZGQ9"/>
<dbReference type="PANTHER" id="PTHR47204">
    <property type="entry name" value="OS02G0168900 PROTEIN"/>
    <property type="match status" value="1"/>
</dbReference>
<evidence type="ECO:0000256" key="1">
    <source>
        <dbReference type="SAM" id="MobiDB-lite"/>
    </source>
</evidence>
<dbReference type="CDD" id="cd09271">
    <property type="entry name" value="RNase_H2-C"/>
    <property type="match status" value="1"/>
</dbReference>
<gene>
    <name evidence="2" type="ORF">F5Z01DRAFT_253228</name>
</gene>
<dbReference type="Pfam" id="PF08615">
    <property type="entry name" value="RNase_H2_suC"/>
    <property type="match status" value="1"/>
</dbReference>
<dbReference type="GeneID" id="70289422"/>
<dbReference type="Proteomes" id="UP000887229">
    <property type="component" value="Unassembled WGS sequence"/>
</dbReference>